<feature type="domain" description="Isochorismatase-like" evidence="3">
    <location>
        <begin position="5"/>
        <end position="143"/>
    </location>
</feature>
<proteinExistence type="inferred from homology"/>
<dbReference type="OrthoDB" id="9785724at2"/>
<dbReference type="PANTHER" id="PTHR43540:SF14">
    <property type="entry name" value="ISOCHORISMATASE"/>
    <property type="match status" value="1"/>
</dbReference>
<protein>
    <submittedName>
        <fullName evidence="4">Nicotinamidase-related amidase</fullName>
    </submittedName>
</protein>
<dbReference type="PANTHER" id="PTHR43540">
    <property type="entry name" value="PEROXYUREIDOACRYLATE/UREIDOACRYLATE AMIDOHYDROLASE-RELATED"/>
    <property type="match status" value="1"/>
</dbReference>
<dbReference type="EMBL" id="FQXV01000018">
    <property type="protein sequence ID" value="SHI22647.1"/>
    <property type="molecule type" value="Genomic_DNA"/>
</dbReference>
<evidence type="ECO:0000313" key="5">
    <source>
        <dbReference type="Proteomes" id="UP000183995"/>
    </source>
</evidence>
<gene>
    <name evidence="4" type="ORF">SAMN02745823_03617</name>
</gene>
<evidence type="ECO:0000256" key="2">
    <source>
        <dbReference type="ARBA" id="ARBA00022801"/>
    </source>
</evidence>
<dbReference type="CDD" id="cd01014">
    <property type="entry name" value="nicotinamidase_related"/>
    <property type="match status" value="1"/>
</dbReference>
<accession>A0A1M5ZEJ4</accession>
<dbReference type="InterPro" id="IPR000868">
    <property type="entry name" value="Isochorismatase-like_dom"/>
</dbReference>
<sequence>MNYDALIVIDMQTALIEEHPYNEAAVIENIKNLLGACRAKKIPVIHVQHDGGAGDALEHGGKGWEIWSALAPMPGEKIFEKQYNSAFRNTGLHDYLKTLPAKNIILCGMQTEYCIDASCKVAFEYGYNVTVPRAAATTFDSAFASGKALSEYYEDRIWNNRYARVIPMEQTISEIND</sequence>
<evidence type="ECO:0000313" key="4">
    <source>
        <dbReference type="EMBL" id="SHI22647.1"/>
    </source>
</evidence>
<name>A0A1M5ZEJ4_9FIRM</name>
<dbReference type="Proteomes" id="UP000183995">
    <property type="component" value="Unassembled WGS sequence"/>
</dbReference>
<dbReference type="GO" id="GO:0016787">
    <property type="term" value="F:hydrolase activity"/>
    <property type="evidence" value="ECO:0007669"/>
    <property type="project" value="UniProtKB-KW"/>
</dbReference>
<reference evidence="4 5" key="1">
    <citation type="submission" date="2016-11" db="EMBL/GenBank/DDBJ databases">
        <authorList>
            <person name="Jaros S."/>
            <person name="Januszkiewicz K."/>
            <person name="Wedrychowicz H."/>
        </authorList>
    </citation>
    <scope>NUCLEOTIDE SEQUENCE [LARGE SCALE GENOMIC DNA]</scope>
    <source>
        <strain evidence="4 5">DSM 10068</strain>
    </source>
</reference>
<dbReference type="InterPro" id="IPR050272">
    <property type="entry name" value="Isochorismatase-like_hydrls"/>
</dbReference>
<organism evidence="4 5">
    <name type="scientific">Sporobacter termitidis DSM 10068</name>
    <dbReference type="NCBI Taxonomy" id="1123282"/>
    <lineage>
        <taxon>Bacteria</taxon>
        <taxon>Bacillati</taxon>
        <taxon>Bacillota</taxon>
        <taxon>Clostridia</taxon>
        <taxon>Eubacteriales</taxon>
        <taxon>Oscillospiraceae</taxon>
        <taxon>Sporobacter</taxon>
    </lineage>
</organism>
<dbReference type="RefSeq" id="WP_073082471.1">
    <property type="nucleotide sequence ID" value="NZ_FQXV01000018.1"/>
</dbReference>
<dbReference type="InterPro" id="IPR036380">
    <property type="entry name" value="Isochorismatase-like_sf"/>
</dbReference>
<keyword evidence="2" id="KW-0378">Hydrolase</keyword>
<evidence type="ECO:0000259" key="3">
    <source>
        <dbReference type="Pfam" id="PF00857"/>
    </source>
</evidence>
<dbReference type="Pfam" id="PF00857">
    <property type="entry name" value="Isochorismatase"/>
    <property type="match status" value="1"/>
</dbReference>
<dbReference type="AlphaFoldDB" id="A0A1M5ZEJ4"/>
<dbReference type="SUPFAM" id="SSF52499">
    <property type="entry name" value="Isochorismatase-like hydrolases"/>
    <property type="match status" value="1"/>
</dbReference>
<comment type="similarity">
    <text evidence="1">Belongs to the isochorismatase family.</text>
</comment>
<evidence type="ECO:0000256" key="1">
    <source>
        <dbReference type="ARBA" id="ARBA00006336"/>
    </source>
</evidence>
<keyword evidence="5" id="KW-1185">Reference proteome</keyword>
<dbReference type="Gene3D" id="3.40.50.850">
    <property type="entry name" value="Isochorismatase-like"/>
    <property type="match status" value="1"/>
</dbReference>
<dbReference type="STRING" id="1123282.SAMN02745823_03617"/>